<organism evidence="2 3">
    <name type="scientific">Cystoisospora suis</name>
    <dbReference type="NCBI Taxonomy" id="483139"/>
    <lineage>
        <taxon>Eukaryota</taxon>
        <taxon>Sar</taxon>
        <taxon>Alveolata</taxon>
        <taxon>Apicomplexa</taxon>
        <taxon>Conoidasida</taxon>
        <taxon>Coccidia</taxon>
        <taxon>Eucoccidiorida</taxon>
        <taxon>Eimeriorina</taxon>
        <taxon>Sarcocystidae</taxon>
        <taxon>Cystoisospora</taxon>
    </lineage>
</organism>
<dbReference type="Proteomes" id="UP000221165">
    <property type="component" value="Unassembled WGS sequence"/>
</dbReference>
<feature type="region of interest" description="Disordered" evidence="1">
    <location>
        <begin position="1096"/>
        <end position="1119"/>
    </location>
</feature>
<feature type="compositionally biased region" description="Polar residues" evidence="1">
    <location>
        <begin position="1546"/>
        <end position="1564"/>
    </location>
</feature>
<protein>
    <submittedName>
        <fullName evidence="2">Uncharacterized protein</fullName>
    </submittedName>
</protein>
<feature type="compositionally biased region" description="Low complexity" evidence="1">
    <location>
        <begin position="366"/>
        <end position="377"/>
    </location>
</feature>
<reference evidence="2 3" key="1">
    <citation type="journal article" date="2017" name="Int. J. Parasitol.">
        <title>The genome of the protozoan parasite Cystoisospora suis and a reverse vaccinology approach to identify vaccine candidates.</title>
        <authorList>
            <person name="Palmieri N."/>
            <person name="Shrestha A."/>
            <person name="Ruttkowski B."/>
            <person name="Beck T."/>
            <person name="Vogl C."/>
            <person name="Tomley F."/>
            <person name="Blake D.P."/>
            <person name="Joachim A."/>
        </authorList>
    </citation>
    <scope>NUCLEOTIDE SEQUENCE [LARGE SCALE GENOMIC DNA]</scope>
    <source>
        <strain evidence="2 3">Wien I</strain>
    </source>
</reference>
<feature type="region of interest" description="Disordered" evidence="1">
    <location>
        <begin position="216"/>
        <end position="252"/>
    </location>
</feature>
<comment type="caution">
    <text evidence="2">The sequence shown here is derived from an EMBL/GenBank/DDBJ whole genome shotgun (WGS) entry which is preliminary data.</text>
</comment>
<feature type="region of interest" description="Disordered" evidence="1">
    <location>
        <begin position="843"/>
        <end position="878"/>
    </location>
</feature>
<proteinExistence type="predicted"/>
<feature type="region of interest" description="Disordered" evidence="1">
    <location>
        <begin position="634"/>
        <end position="653"/>
    </location>
</feature>
<dbReference type="VEuPathDB" id="ToxoDB:CSUI_003841"/>
<evidence type="ECO:0000313" key="2">
    <source>
        <dbReference type="EMBL" id="PHJ22311.1"/>
    </source>
</evidence>
<feature type="region of interest" description="Disordered" evidence="1">
    <location>
        <begin position="54"/>
        <end position="82"/>
    </location>
</feature>
<feature type="region of interest" description="Disordered" evidence="1">
    <location>
        <begin position="1651"/>
        <end position="1679"/>
    </location>
</feature>
<evidence type="ECO:0000313" key="3">
    <source>
        <dbReference type="Proteomes" id="UP000221165"/>
    </source>
</evidence>
<feature type="compositionally biased region" description="Low complexity" evidence="1">
    <location>
        <begin position="154"/>
        <end position="165"/>
    </location>
</feature>
<feature type="region of interest" description="Disordered" evidence="1">
    <location>
        <begin position="366"/>
        <end position="400"/>
    </location>
</feature>
<dbReference type="GeneID" id="94427247"/>
<feature type="region of interest" description="Disordered" evidence="1">
    <location>
        <begin position="131"/>
        <end position="189"/>
    </location>
</feature>
<feature type="compositionally biased region" description="Polar residues" evidence="1">
    <location>
        <begin position="1276"/>
        <end position="1289"/>
    </location>
</feature>
<feature type="region of interest" description="Disordered" evidence="1">
    <location>
        <begin position="911"/>
        <end position="956"/>
    </location>
</feature>
<feature type="region of interest" description="Disordered" evidence="1">
    <location>
        <begin position="1542"/>
        <end position="1599"/>
    </location>
</feature>
<feature type="compositionally biased region" description="Basic and acidic residues" evidence="1">
    <location>
        <begin position="642"/>
        <end position="653"/>
    </location>
</feature>
<sequence>MVVFKHQMLRCSSWTLLLRAGCPRLSCPSRFLNRVCFLPFLSLLPQSRSSLERLSHDSPRRSFSTSPCGSDRSRSPSSSSLLPSSFRFSRGLTLSMSEGLAESANSVTCTEAAPSLITKWLRYSSAILRGSKVSPPGNAPQTGSRRTRRDERFSSASDSSSSSRSRFSRDRSTDSAPDPDRQNFDEKRQRCDLGSFFPRMLVHGLTGFKLLGENSRERKRTGSLRSLLPTSTAEDDDADAESFSSGSTVEGHKRTATLYDPFSEDPEEVVRRIKVRLGIPLSPRPPDRRESTWLSIGEEARREERRRRHEERFAKLCPDSVQDGNIVSTLEVSTATKTAFSTNKCKGFSRRLSHAERLPSSLSLSQSTSSVCLSPSPGQAVKNSRAEAAKRPTSQQGHVATDDVAEKVVLPSPAFSLSERWLATNCRAHHRQRLTLSLSPFRLSRYRREVQPESTGGDAQPCSSQTDAAMSVELKGDVSPRVEPGLFSAPGEVKEACDPLEGNRISKSGILGADRGRSRRESPLQFLSSFVSEEGPLNSREKPGTEGLPCVTQDRWSIARDYGRSIHTRHAESRCAASLSTSPVLLSDAIREQSNSKGGAGSRIEKTEQDGISVYKKLENESQGPLSMSELLCSSPEPLSQPERRTEKTARRLEGVVNGSSENLEGGTSELPHGLLIPHTAHLAKKEPLDASDGSSGTPVKDVSCVEAASEERKGSHAGISSPFNAKLHPGAPPNDGVARSEGTGEWLESEERGDICKAARRGTLACGSTSQNCGSRGQAKAGGEKAGEVSVVLPVRMGESPTGERTFVSFFTASMGVPAAARQHHMNERQAVHHAALSNSFTRPGAKLTPTIESSTSADVVPLSEGPESTDVTGCSKGQATNEGLTISAQLEEIQQLQVLLADEEEVDLRERSAEKSRRCSPVSEPAEKERGSLRLGDPNHDHSEGNEGGLDLGKSGDSSCYTTLSKHNIFTISDAHRGEGQTIKVKMRESPPLEELRSSERPADISSTLDESILLRHQENVKLVEVRTAASRSGPRTGVSLQLEVSSAGNSRVFPERGIGEEASTCSPRRLATMPAARPPKECLEERVVKEKADHAQLSEAARFGPSPSTKRSAQNEDAIDATAEVGTLRKVAVEECLLQQCAMEGAHPDSCETPGEVTLLNKTNQEKECLSAGDSRHGEPSSAAVLAAQQTKSSAPGKARFETEGAAAVITSGGTSRSCYKTSGARLFSPPCSPPAVVGLSPQSRGYSGDPACLLRTTHAATVASLNKNVAPTTGASPALDSQSKGRFSDPSGYVENIERRTGWERNAAEDRDRWGNLSDRAEASEVNHGSEHRMAGRTVAALVKQQTLQQGTFGGYAVLPSVREQQAGCLLQKHPECFCVSSDLSSWLRLPPVFSSFSTCPGARESSETEEVSRAGAQGPSFKNTGEPAWLRIRTTPTAVLQGADAEQPALLGLFLPLQQVEEQQGRRPCESPASLLAVAAPVRHLDLTEESEPASTLLHRKVAQGGSSAGGQGWRSLHQLAISAASLVEQIAVPRQHRLHQQQPLSSKGETSDQEVQSSHPEKQESAGRKPFFLPVSRSEERKDSVSSRETLFPGATRAEEEALRDGHENLCVGQGVARLYHQATEETGRRDLLWGRSSQAYDPCLNMGMPKETEATEVGPRSRKNGVPLGIRGDLKDDKVQSLSGGFLGVRVQAAEEIVREPTREERELSATVGQPPPFRREPTSEIRFFTHEGAERTQEKTAMGTPPDSVLERIEEQLLVRGDEGRKDSERYFFFDRPDRGREPEERVWREWGEEAYLDQKYQLYAAIAQELGGGNREATEGTASYSTTVELSVSSHYEYALPGVRW</sequence>
<feature type="region of interest" description="Disordered" evidence="1">
    <location>
        <begin position="1404"/>
        <end position="1430"/>
    </location>
</feature>
<feature type="region of interest" description="Disordered" evidence="1">
    <location>
        <begin position="1276"/>
        <end position="1296"/>
    </location>
</feature>
<dbReference type="RefSeq" id="XP_067923988.1">
    <property type="nucleotide sequence ID" value="XM_068064036.1"/>
</dbReference>
<feature type="compositionally biased region" description="Basic and acidic residues" evidence="1">
    <location>
        <begin position="1583"/>
        <end position="1592"/>
    </location>
</feature>
<feature type="region of interest" description="Disordered" evidence="1">
    <location>
        <begin position="709"/>
        <end position="749"/>
    </location>
</feature>
<feature type="compositionally biased region" description="Basic and acidic residues" evidence="1">
    <location>
        <begin position="927"/>
        <end position="947"/>
    </location>
</feature>
<accession>A0A2C6KE70</accession>
<keyword evidence="3" id="KW-1185">Reference proteome</keyword>
<name>A0A2C6KE70_9APIC</name>
<evidence type="ECO:0000256" key="1">
    <source>
        <dbReference type="SAM" id="MobiDB-lite"/>
    </source>
</evidence>
<feature type="compositionally biased region" description="Basic and acidic residues" evidence="1">
    <location>
        <begin position="167"/>
        <end position="189"/>
    </location>
</feature>
<feature type="region of interest" description="Disordered" evidence="1">
    <location>
        <begin position="1708"/>
        <end position="1728"/>
    </location>
</feature>
<gene>
    <name evidence="2" type="ORF">CSUI_003841</name>
</gene>
<dbReference type="EMBL" id="MIGC01001734">
    <property type="protein sequence ID" value="PHJ22311.1"/>
    <property type="molecule type" value="Genomic_DNA"/>
</dbReference>